<feature type="domain" description="SUF system FeS cluster assembly SufBD core" evidence="1">
    <location>
        <begin position="5"/>
        <end position="202"/>
    </location>
</feature>
<accession>A0A381NBB9</accession>
<dbReference type="InterPro" id="IPR055346">
    <property type="entry name" value="Fe-S_cluster_assembly_SufBD"/>
</dbReference>
<proteinExistence type="predicted"/>
<dbReference type="EMBL" id="UINC01000201">
    <property type="protein sequence ID" value="SUZ51028.1"/>
    <property type="molecule type" value="Genomic_DNA"/>
</dbReference>
<gene>
    <name evidence="2" type="ORF">METZ01_LOCUS3882</name>
</gene>
<dbReference type="InterPro" id="IPR037284">
    <property type="entry name" value="SUF_FeS_clus_asmbl_SufBD_sf"/>
</dbReference>
<organism evidence="2">
    <name type="scientific">marine metagenome</name>
    <dbReference type="NCBI Taxonomy" id="408172"/>
    <lineage>
        <taxon>unclassified sequences</taxon>
        <taxon>metagenomes</taxon>
        <taxon>ecological metagenomes</taxon>
    </lineage>
</organism>
<dbReference type="SUPFAM" id="SSF101960">
    <property type="entry name" value="Stabilizer of iron transporter SufD"/>
    <property type="match status" value="1"/>
</dbReference>
<reference evidence="2" key="1">
    <citation type="submission" date="2018-05" db="EMBL/GenBank/DDBJ databases">
        <authorList>
            <person name="Lanie J.A."/>
            <person name="Ng W.-L."/>
            <person name="Kazmierczak K.M."/>
            <person name="Andrzejewski T.M."/>
            <person name="Davidsen T.M."/>
            <person name="Wayne K.J."/>
            <person name="Tettelin H."/>
            <person name="Glass J.I."/>
            <person name="Rusch D."/>
            <person name="Podicherti R."/>
            <person name="Tsui H.-C.T."/>
            <person name="Winkler M.E."/>
        </authorList>
    </citation>
    <scope>NUCLEOTIDE SEQUENCE</scope>
</reference>
<sequence>GDATSTFQNSSLFFSIAEDSHLDHIRIQSNPVSTQYVANLNVSLYRNSQYNFFQLSQGSGLGRSNIRVNLKEEGSQCTLNGLSLSVGNQHLDNNILVDHFAPNCTSSQNFKSILDESSSGVFNGKVTVRKDAQKTDAEQTNKNLLLSKKAVMNSNPQMEIYADDVRCAHGSSTGELDKDALFYLRSRGLDAITAKSLMIRGFAMELLGSIKHKGIKNYLIKALDTWIMEKTKK</sequence>
<dbReference type="Pfam" id="PF01458">
    <property type="entry name" value="SUFBD_core"/>
    <property type="match status" value="1"/>
</dbReference>
<evidence type="ECO:0000313" key="2">
    <source>
        <dbReference type="EMBL" id="SUZ51028.1"/>
    </source>
</evidence>
<dbReference type="InterPro" id="IPR011542">
    <property type="entry name" value="SUF_FeS_clus_asmbl_SufD"/>
</dbReference>
<dbReference type="GO" id="GO:0016226">
    <property type="term" value="P:iron-sulfur cluster assembly"/>
    <property type="evidence" value="ECO:0007669"/>
    <property type="project" value="InterPro"/>
</dbReference>
<name>A0A381NBB9_9ZZZZ</name>
<dbReference type="PANTHER" id="PTHR43575">
    <property type="entry name" value="PROTEIN ABCI7, CHLOROPLASTIC"/>
    <property type="match status" value="1"/>
</dbReference>
<evidence type="ECO:0000259" key="1">
    <source>
        <dbReference type="Pfam" id="PF01458"/>
    </source>
</evidence>
<dbReference type="NCBIfam" id="TIGR01981">
    <property type="entry name" value="sufD"/>
    <property type="match status" value="1"/>
</dbReference>
<dbReference type="PANTHER" id="PTHR43575:SF1">
    <property type="entry name" value="PROTEIN ABCI7, CHLOROPLASTIC"/>
    <property type="match status" value="1"/>
</dbReference>
<feature type="non-terminal residue" evidence="2">
    <location>
        <position position="1"/>
    </location>
</feature>
<dbReference type="InterPro" id="IPR000825">
    <property type="entry name" value="SUF_FeS_clus_asmbl_SufBD_core"/>
</dbReference>
<dbReference type="AlphaFoldDB" id="A0A381NBB9"/>
<protein>
    <recommendedName>
        <fullName evidence="1">SUF system FeS cluster assembly SufBD core domain-containing protein</fullName>
    </recommendedName>
</protein>